<dbReference type="KEGG" id="msj:MSSAC_1125"/>
<dbReference type="Pfam" id="PF12389">
    <property type="entry name" value="Peptidase_M73"/>
    <property type="match status" value="1"/>
</dbReference>
<dbReference type="InterPro" id="IPR022121">
    <property type="entry name" value="Peptidase_M73_camelysin"/>
</dbReference>
<dbReference type="HOGENOM" id="CLU_113178_0_0_2"/>
<reference evidence="1 2" key="1">
    <citation type="submission" date="2014-07" db="EMBL/GenBank/DDBJ databases">
        <title>Methanogenic archaea and the global carbon cycle.</title>
        <authorList>
            <person name="Henriksen J.R."/>
            <person name="Luke J."/>
            <person name="Reinhart S."/>
            <person name="Benedict M.N."/>
            <person name="Youngblut N.D."/>
            <person name="Metcalf M.E."/>
            <person name="Whitaker R.J."/>
            <person name="Metcalf W.W."/>
        </authorList>
    </citation>
    <scope>NUCLEOTIDE SEQUENCE [LARGE SCALE GENOMIC DNA]</scope>
    <source>
        <strain evidence="1 2">C2J</strain>
    </source>
</reference>
<organism evidence="1 2">
    <name type="scientific">Methanosarcina siciliae C2J</name>
    <dbReference type="NCBI Taxonomy" id="1434118"/>
    <lineage>
        <taxon>Archaea</taxon>
        <taxon>Methanobacteriati</taxon>
        <taxon>Methanobacteriota</taxon>
        <taxon>Stenosarchaea group</taxon>
        <taxon>Methanomicrobia</taxon>
        <taxon>Methanosarcinales</taxon>
        <taxon>Methanosarcinaceae</taxon>
        <taxon>Methanosarcina</taxon>
    </lineage>
</organism>
<gene>
    <name evidence="1" type="ORF">MSSAC_1125</name>
</gene>
<dbReference type="RefSeq" id="WP_052727204.1">
    <property type="nucleotide sequence ID" value="NZ_CP009508.1"/>
</dbReference>
<accession>A0A0E3PMM4</accession>
<evidence type="ECO:0000313" key="2">
    <source>
        <dbReference type="Proteomes" id="UP000033123"/>
    </source>
</evidence>
<dbReference type="Proteomes" id="UP000033123">
    <property type="component" value="Chromosome"/>
</dbReference>
<dbReference type="EMBL" id="CP009508">
    <property type="protein sequence ID" value="AKB35715.1"/>
    <property type="molecule type" value="Genomic_DNA"/>
</dbReference>
<dbReference type="PATRIC" id="fig|1434118.4.peg.1443"/>
<dbReference type="AlphaFoldDB" id="A0A0E3PMM4"/>
<name>A0A0E3PMM4_9EURY</name>
<proteinExistence type="predicted"/>
<dbReference type="GeneID" id="25419261"/>
<protein>
    <submittedName>
        <fullName evidence="1">Uncharacterized protein</fullName>
    </submittedName>
</protein>
<dbReference type="STRING" id="1434118.MSSAC_1125"/>
<dbReference type="InterPro" id="IPR023833">
    <property type="entry name" value="Signal_pept_SipW-depend-type"/>
</dbReference>
<evidence type="ECO:0000313" key="1">
    <source>
        <dbReference type="EMBL" id="AKB35715.1"/>
    </source>
</evidence>
<dbReference type="NCBIfam" id="TIGR04088">
    <property type="entry name" value="cognate_SipW"/>
    <property type="match status" value="1"/>
</dbReference>
<sequence>MFNKKMLLSVLIIGLVSVMAGSTTWAYFQDTEISADNTFTAGTLDLSLTNAPFSIGNIEPGDAGAENQTIQNVGSLAGELDIQLGTIANIESDGSTEFENDTINGEGIGELGGVAEMALWLDWAGNGIFDSGTDITLYPNGTTTTASTYFDTINSYSGADWDAVTIMDSGEDYNFTVQWDFPTGTGIDNTTQGDSVIFDVTFILEQADYD</sequence>